<name>A0A1G7MIM0_9SPHN</name>
<dbReference type="PANTHER" id="PTHR33835:SF1">
    <property type="entry name" value="METALLO-BETA-LACTAMASE DOMAIN-CONTAINING PROTEIN"/>
    <property type="match status" value="1"/>
</dbReference>
<gene>
    <name evidence="1" type="ORF">SAMN05216557_104190</name>
</gene>
<dbReference type="Proteomes" id="UP000323502">
    <property type="component" value="Unassembled WGS sequence"/>
</dbReference>
<dbReference type="RefSeq" id="WP_211368532.1">
    <property type="nucleotide sequence ID" value="NZ_FNBI01000004.1"/>
</dbReference>
<reference evidence="1 2" key="1">
    <citation type="submission" date="2016-10" db="EMBL/GenBank/DDBJ databases">
        <authorList>
            <person name="Varghese N."/>
            <person name="Submissions S."/>
        </authorList>
    </citation>
    <scope>NUCLEOTIDE SEQUENCE [LARGE SCALE GENOMIC DNA]</scope>
    <source>
        <strain evidence="1 2">S7-754</strain>
    </source>
</reference>
<dbReference type="InterPro" id="IPR036866">
    <property type="entry name" value="RibonucZ/Hydroxyglut_hydro"/>
</dbReference>
<protein>
    <recommendedName>
        <fullName evidence="3">DUF4336 domain-containing protein</fullName>
    </recommendedName>
</protein>
<dbReference type="Pfam" id="PF14234">
    <property type="entry name" value="DUF4336"/>
    <property type="match status" value="1"/>
</dbReference>
<evidence type="ECO:0000313" key="2">
    <source>
        <dbReference type="Proteomes" id="UP000323502"/>
    </source>
</evidence>
<dbReference type="PANTHER" id="PTHR33835">
    <property type="entry name" value="YALI0C07656P"/>
    <property type="match status" value="1"/>
</dbReference>
<organism evidence="1 2">
    <name type="scientific">Sphingomonas carotinifaciens</name>
    <dbReference type="NCBI Taxonomy" id="1166323"/>
    <lineage>
        <taxon>Bacteria</taxon>
        <taxon>Pseudomonadati</taxon>
        <taxon>Pseudomonadota</taxon>
        <taxon>Alphaproteobacteria</taxon>
        <taxon>Sphingomonadales</taxon>
        <taxon>Sphingomonadaceae</taxon>
        <taxon>Sphingomonas</taxon>
    </lineage>
</organism>
<evidence type="ECO:0008006" key="3">
    <source>
        <dbReference type="Google" id="ProtNLM"/>
    </source>
</evidence>
<dbReference type="EMBL" id="FNBI01000004">
    <property type="protein sequence ID" value="SDF60960.1"/>
    <property type="molecule type" value="Genomic_DNA"/>
</dbReference>
<dbReference type="InterPro" id="IPR025638">
    <property type="entry name" value="DUF4336"/>
</dbReference>
<sequence length="280" mass="30433">MRINSTGKVAGMALAGGAALLLASALRGGGRDPGPEDDADEAATYPPLDTPKPVAENVWIVDSGPMHPGGIPMPVRMTVVRLDNGDLLLHSPTQVTDALIAALQPLGPVRHLVAPNIAHWTYVAGWQARFPDAVTWGAPGLRDRRQVRAAGLRIDHDLAEEAPDAWRSEIEQGVIRGAGFAEVYLFHRASRTLMLTDLVQHLRSRRLPTATRVFSRLAGTEAGGTPRYLRLALYLRYGEVAATLRAMLALTPERVIFAHGAWFDRDGAARLRQALRWITG</sequence>
<accession>A0A1G7MIM0</accession>
<evidence type="ECO:0000313" key="1">
    <source>
        <dbReference type="EMBL" id="SDF60960.1"/>
    </source>
</evidence>
<keyword evidence="2" id="KW-1185">Reference proteome</keyword>
<proteinExistence type="predicted"/>
<dbReference type="AlphaFoldDB" id="A0A1G7MIM0"/>
<dbReference type="SUPFAM" id="SSF56281">
    <property type="entry name" value="Metallo-hydrolase/oxidoreductase"/>
    <property type="match status" value="1"/>
</dbReference>